<comment type="caution">
    <text evidence="1">The sequence shown here is derived from an EMBL/GenBank/DDBJ whole genome shotgun (WGS) entry which is preliminary data.</text>
</comment>
<proteinExistence type="predicted"/>
<protein>
    <submittedName>
        <fullName evidence="1">Uncharacterized protein</fullName>
    </submittedName>
</protein>
<accession>A0A9W7WEK6</accession>
<sequence>MAKARRPRLGKVLKDFFCMPVVIDCSCKECKPEASPEIDSSSVSSESEVFVTAQTSLVSLVEDATQDNVETAPPKKGKQRKVAKAVKNFFCMPMVIECSCEECNPKLSPELESRSFAGESEVFVTAPTSLVTPVEDATQDNVETAPPKKGKWRKVAKAVKNFFCMPMVIECSCEECNPKLSPELESRSFAGESEVFVTAQTSLVSLVEDATQDNVENRTEDNKTQGIMEKSQWDLKHIRFSSGRLTRLDDFVARYPLSHTALLKEYEDSKRVFKRKV</sequence>
<name>A0A9W7WEK6_TRIRA</name>
<dbReference type="AlphaFoldDB" id="A0A9W7WEK6"/>
<dbReference type="EMBL" id="JAFHDT010000018">
    <property type="protein sequence ID" value="KAI7797026.1"/>
    <property type="molecule type" value="Genomic_DNA"/>
</dbReference>
<reference evidence="1" key="1">
    <citation type="submission" date="2021-02" db="EMBL/GenBank/DDBJ databases">
        <title>Comparative genomics reveals that relaxation of natural selection precedes convergent phenotypic evolution of cavefish.</title>
        <authorList>
            <person name="Peng Z."/>
        </authorList>
    </citation>
    <scope>NUCLEOTIDE SEQUENCE</scope>
    <source>
        <tissue evidence="1">Muscle</tissue>
    </source>
</reference>
<keyword evidence="2" id="KW-1185">Reference proteome</keyword>
<gene>
    <name evidence="1" type="ORF">IRJ41_011425</name>
</gene>
<evidence type="ECO:0000313" key="1">
    <source>
        <dbReference type="EMBL" id="KAI7797026.1"/>
    </source>
</evidence>
<organism evidence="1 2">
    <name type="scientific">Triplophysa rosa</name>
    <name type="common">Cave loach</name>
    <dbReference type="NCBI Taxonomy" id="992332"/>
    <lineage>
        <taxon>Eukaryota</taxon>
        <taxon>Metazoa</taxon>
        <taxon>Chordata</taxon>
        <taxon>Craniata</taxon>
        <taxon>Vertebrata</taxon>
        <taxon>Euteleostomi</taxon>
        <taxon>Actinopterygii</taxon>
        <taxon>Neopterygii</taxon>
        <taxon>Teleostei</taxon>
        <taxon>Ostariophysi</taxon>
        <taxon>Cypriniformes</taxon>
        <taxon>Nemacheilidae</taxon>
        <taxon>Triplophysa</taxon>
    </lineage>
</organism>
<evidence type="ECO:0000313" key="2">
    <source>
        <dbReference type="Proteomes" id="UP001059041"/>
    </source>
</evidence>
<dbReference type="Proteomes" id="UP001059041">
    <property type="component" value="Linkage Group LG18"/>
</dbReference>